<reference evidence="3" key="2">
    <citation type="submission" date="2011-04" db="EMBL/GenBank/DDBJ databases">
        <title>The complete genome of chromosome of Treponema succinifaciens DSM 2489.</title>
        <authorList>
            <person name="Lucas S."/>
            <person name="Copeland A."/>
            <person name="Lapidus A."/>
            <person name="Bruce D."/>
            <person name="Goodwin L."/>
            <person name="Pitluck S."/>
            <person name="Peters L."/>
            <person name="Kyrpides N."/>
            <person name="Mavromatis K."/>
            <person name="Ivanova N."/>
            <person name="Ovchinnikova G."/>
            <person name="Teshima H."/>
            <person name="Detter J.C."/>
            <person name="Tapia R."/>
            <person name="Han C."/>
            <person name="Land M."/>
            <person name="Hauser L."/>
            <person name="Markowitz V."/>
            <person name="Cheng J.-F."/>
            <person name="Hugenholtz P."/>
            <person name="Woyke T."/>
            <person name="Wu D."/>
            <person name="Gronow S."/>
            <person name="Wellnitz S."/>
            <person name="Brambilla E."/>
            <person name="Klenk H.-P."/>
            <person name="Eisen J.A."/>
        </authorList>
    </citation>
    <scope>NUCLEOTIDE SEQUENCE [LARGE SCALE GENOMIC DNA]</scope>
    <source>
        <strain evidence="3">ATCC 33096 / DSM 2489 / 6091</strain>
    </source>
</reference>
<keyword evidence="3" id="KW-1185">Reference proteome</keyword>
<dbReference type="SMART" id="SM00507">
    <property type="entry name" value="HNHc"/>
    <property type="match status" value="1"/>
</dbReference>
<dbReference type="eggNOG" id="COG1403">
    <property type="taxonomic scope" value="Bacteria"/>
</dbReference>
<dbReference type="EMBL" id="CP002631">
    <property type="protein sequence ID" value="AEB13876.1"/>
    <property type="molecule type" value="Genomic_DNA"/>
</dbReference>
<dbReference type="STRING" id="869209.Tresu_0956"/>
<dbReference type="Gene3D" id="1.10.30.50">
    <property type="match status" value="1"/>
</dbReference>
<feature type="domain" description="HNH nuclease" evidence="1">
    <location>
        <begin position="136"/>
        <end position="197"/>
    </location>
</feature>
<dbReference type="InterPro" id="IPR003615">
    <property type="entry name" value="HNH_nuc"/>
</dbReference>
<reference evidence="2 3" key="1">
    <citation type="journal article" date="2011" name="Stand. Genomic Sci.">
        <title>Complete genome sequence of Treponema succinifaciens type strain (6091).</title>
        <authorList>
            <person name="Han C."/>
            <person name="Gronow S."/>
            <person name="Teshima H."/>
            <person name="Lapidus A."/>
            <person name="Nolan M."/>
            <person name="Lucas S."/>
            <person name="Hammon N."/>
            <person name="Deshpande S."/>
            <person name="Cheng J.F."/>
            <person name="Zeytun A."/>
            <person name="Tapia R."/>
            <person name="Goodwin L."/>
            <person name="Pitluck S."/>
            <person name="Liolios K."/>
            <person name="Pagani I."/>
            <person name="Ivanova N."/>
            <person name="Mavromatis K."/>
            <person name="Mikhailova N."/>
            <person name="Huntemann M."/>
            <person name="Pati A."/>
            <person name="Chen A."/>
            <person name="Palaniappan K."/>
            <person name="Land M."/>
            <person name="Hauser L."/>
            <person name="Brambilla E.M."/>
            <person name="Rohde M."/>
            <person name="Goker M."/>
            <person name="Woyke T."/>
            <person name="Bristow J."/>
            <person name="Eisen J.A."/>
            <person name="Markowitz V."/>
            <person name="Hugenholtz P."/>
            <person name="Kyrpides N.C."/>
            <person name="Klenk H.P."/>
            <person name="Detter J.C."/>
        </authorList>
    </citation>
    <scope>NUCLEOTIDE SEQUENCE [LARGE SCALE GENOMIC DNA]</scope>
    <source>
        <strain evidence="3">ATCC 33096 / DSM 2489 / 6091</strain>
    </source>
</reference>
<proteinExistence type="predicted"/>
<gene>
    <name evidence="2" type="ordered locus">Tresu_0956</name>
</gene>
<protein>
    <submittedName>
        <fullName evidence="2">HNH nuclease</fullName>
    </submittedName>
</protein>
<dbReference type="KEGG" id="tsu:Tresu_0956"/>
<dbReference type="HOGENOM" id="CLU_051468_1_0_12"/>
<dbReference type="OrthoDB" id="9816185at2"/>
<evidence type="ECO:0000313" key="3">
    <source>
        <dbReference type="Proteomes" id="UP000006852"/>
    </source>
</evidence>
<accession>F2NRQ8</accession>
<evidence type="ECO:0000259" key="1">
    <source>
        <dbReference type="SMART" id="SM00507"/>
    </source>
</evidence>
<dbReference type="RefSeq" id="WP_013701168.1">
    <property type="nucleotide sequence ID" value="NC_015385.1"/>
</dbReference>
<dbReference type="AlphaFoldDB" id="F2NRQ8"/>
<sequence>MFRVYTDLFYKDIEQKREFEERYIFLIRKTAENIHVKLRKNAKLVKLYSLIDSKIKRIHENFESSVSDFPKNFEKLLTLTPREIASVYVAYKKNENFRKTVDKELGMVYGVKNGKHFVLDFSKFSRNIAQFFTLPDNEKVININTCFYCNKTYINSYEIENSKKNQFDIDHFIPKSRCPLFSLSLYNFVPSCQVCNSRIKQAGEYYKKCNEEQLEMLFPSSENYKYMDYLRFRIIPKKNLYQQDSRSFSFSEMKDSFAIEFEKLDEKKSVLFEKEANAFDIKKRYEYHKKEFLAYIDKLRKYPDSYFLCYANIHGINEANNLNEAIFNKCFRNQERQIFQKIYNDIDSQIE</sequence>
<evidence type="ECO:0000313" key="2">
    <source>
        <dbReference type="EMBL" id="AEB13876.1"/>
    </source>
</evidence>
<organism evidence="2 3">
    <name type="scientific">Treponema succinifaciens (strain ATCC 33096 / DSM 2489 / 6091)</name>
    <dbReference type="NCBI Taxonomy" id="869209"/>
    <lineage>
        <taxon>Bacteria</taxon>
        <taxon>Pseudomonadati</taxon>
        <taxon>Spirochaetota</taxon>
        <taxon>Spirochaetia</taxon>
        <taxon>Spirochaetales</taxon>
        <taxon>Treponemataceae</taxon>
        <taxon>Treponema</taxon>
    </lineage>
</organism>
<name>F2NRQ8_TRES6</name>
<dbReference type="GeneID" id="302998123"/>
<dbReference type="Proteomes" id="UP000006852">
    <property type="component" value="Chromosome"/>
</dbReference>
<dbReference type="CDD" id="cd00085">
    <property type="entry name" value="HNHc"/>
    <property type="match status" value="1"/>
</dbReference>